<dbReference type="SUPFAM" id="SSF88659">
    <property type="entry name" value="Sigma3 and sigma4 domains of RNA polymerase sigma factors"/>
    <property type="match status" value="1"/>
</dbReference>
<dbReference type="Proteomes" id="UP000823486">
    <property type="component" value="Unassembled WGS sequence"/>
</dbReference>
<evidence type="ECO:0000313" key="3">
    <source>
        <dbReference type="Proteomes" id="UP000823486"/>
    </source>
</evidence>
<dbReference type="InterPro" id="IPR013324">
    <property type="entry name" value="RNA_pol_sigma_r3/r4-like"/>
</dbReference>
<dbReference type="RefSeq" id="WP_204548047.1">
    <property type="nucleotide sequence ID" value="NZ_JAFBFI010000034.1"/>
</dbReference>
<protein>
    <submittedName>
        <fullName evidence="2">Uncharacterized protein YpbB</fullName>
    </submittedName>
</protein>
<dbReference type="PIRSF" id="PIRSF021350">
    <property type="entry name" value="UCP021350"/>
    <property type="match status" value="1"/>
</dbReference>
<accession>A0ABS2QNJ0</accession>
<reference evidence="2 3" key="1">
    <citation type="submission" date="2021-01" db="EMBL/GenBank/DDBJ databases">
        <title>Genomic Encyclopedia of Type Strains, Phase IV (KMG-IV): sequencing the most valuable type-strain genomes for metagenomic binning, comparative biology and taxonomic classification.</title>
        <authorList>
            <person name="Goeker M."/>
        </authorList>
    </citation>
    <scope>NUCLEOTIDE SEQUENCE [LARGE SCALE GENOMIC DNA]</scope>
    <source>
        <strain evidence="2 3">DSM 105482</strain>
    </source>
</reference>
<name>A0ABS2QNJ0_9BACI</name>
<feature type="domain" description="Helicase Helix-turn-helix" evidence="1">
    <location>
        <begin position="259"/>
        <end position="347"/>
    </location>
</feature>
<sequence length="354" mass="40766">MVDNFLEALILKCLQKVNGERSISGTYHLLKGKKSSQTIQDSHLFGINRFFGIYPNINREELNSVIQKFVENGLAKKLPNNNYAVTAAGMKELEHYFKKYPFPVHVNGWDIQNTGVTFWKRLSLLIQTISNLVRKQKGFYPIQKDPGIQKWIKNYISGQKLSRQDLGAALLKELLPLLEEVSSQEREIFVLRLSSSKRTGLTYAQIAQQLNLEETYVYFLFVNVIHYMITNIKSEKNLYKYLSILLEGAPVAEKPITLSTHTTYQYLLNGVDKEEVARLRNLKVSTIEDHIVELALTDSHFDTSPYLQKELEQEIASIAISNQTRKLKEIKERLTGNASYFQIRLVLARYGEKI</sequence>
<dbReference type="InterPro" id="IPR008308">
    <property type="entry name" value="YpbB-like"/>
</dbReference>
<keyword evidence="3" id="KW-1185">Reference proteome</keyword>
<dbReference type="Pfam" id="PF14493">
    <property type="entry name" value="HTH_40"/>
    <property type="match status" value="1"/>
</dbReference>
<proteinExistence type="predicted"/>
<organism evidence="2 3">
    <name type="scientific">Peribacillus deserti</name>
    <dbReference type="NCBI Taxonomy" id="673318"/>
    <lineage>
        <taxon>Bacteria</taxon>
        <taxon>Bacillati</taxon>
        <taxon>Bacillota</taxon>
        <taxon>Bacilli</taxon>
        <taxon>Bacillales</taxon>
        <taxon>Bacillaceae</taxon>
        <taxon>Peribacillus</taxon>
    </lineage>
</organism>
<gene>
    <name evidence="2" type="ORF">JOC77_004209</name>
</gene>
<evidence type="ECO:0000313" key="2">
    <source>
        <dbReference type="EMBL" id="MBM7694732.1"/>
    </source>
</evidence>
<dbReference type="InterPro" id="IPR029491">
    <property type="entry name" value="Helicase_HTH"/>
</dbReference>
<comment type="caution">
    <text evidence="2">The sequence shown here is derived from an EMBL/GenBank/DDBJ whole genome shotgun (WGS) entry which is preliminary data.</text>
</comment>
<dbReference type="EMBL" id="JAFBFI010000034">
    <property type="protein sequence ID" value="MBM7694732.1"/>
    <property type="molecule type" value="Genomic_DNA"/>
</dbReference>
<evidence type="ECO:0000259" key="1">
    <source>
        <dbReference type="Pfam" id="PF14493"/>
    </source>
</evidence>